<dbReference type="PANTHER" id="PTHR47843">
    <property type="entry name" value="BTB DOMAIN-CONTAINING PROTEIN-RELATED"/>
    <property type="match status" value="1"/>
</dbReference>
<dbReference type="AlphaFoldDB" id="A0A1B8AKV3"/>
<protein>
    <recommendedName>
        <fullName evidence="3">BTB domain-containing protein</fullName>
    </recommendedName>
</protein>
<dbReference type="InterPro" id="IPR011333">
    <property type="entry name" value="SKP1/BTB/POZ_sf"/>
</dbReference>
<comment type="caution">
    <text evidence="1">The sequence shown here is derived from an EMBL/GenBank/DDBJ whole genome shotgun (WGS) entry which is preliminary data.</text>
</comment>
<evidence type="ECO:0000313" key="2">
    <source>
        <dbReference type="Proteomes" id="UP000091967"/>
    </source>
</evidence>
<gene>
    <name evidence="1" type="ORF">FPOA_07294</name>
</gene>
<organism evidence="1 2">
    <name type="scientific">Fusarium poae</name>
    <dbReference type="NCBI Taxonomy" id="36050"/>
    <lineage>
        <taxon>Eukaryota</taxon>
        <taxon>Fungi</taxon>
        <taxon>Dikarya</taxon>
        <taxon>Ascomycota</taxon>
        <taxon>Pezizomycotina</taxon>
        <taxon>Sordariomycetes</taxon>
        <taxon>Hypocreomycetidae</taxon>
        <taxon>Hypocreales</taxon>
        <taxon>Nectriaceae</taxon>
        <taxon>Fusarium</taxon>
    </lineage>
</organism>
<proteinExistence type="predicted"/>
<dbReference type="Gene3D" id="3.30.710.10">
    <property type="entry name" value="Potassium Channel Kv1.1, Chain A"/>
    <property type="match status" value="1"/>
</dbReference>
<dbReference type="PANTHER" id="PTHR47843:SF5">
    <property type="entry name" value="BTB_POZ DOMAIN PROTEIN"/>
    <property type="match status" value="1"/>
</dbReference>
<reference evidence="1 2" key="1">
    <citation type="submission" date="2016-06" db="EMBL/GenBank/DDBJ databases">
        <title>Living apart together: crosstalk between the core and supernumerary genomes in a fungal plant pathogen.</title>
        <authorList>
            <person name="Vanheule A."/>
            <person name="Audenaert K."/>
            <person name="Warris S."/>
            <person name="Van De Geest H."/>
            <person name="Schijlen E."/>
            <person name="Hofte M."/>
            <person name="De Saeger S."/>
            <person name="Haesaert G."/>
            <person name="Waalwijk C."/>
            <person name="Van Der Lee T."/>
        </authorList>
    </citation>
    <scope>NUCLEOTIDE SEQUENCE [LARGE SCALE GENOMIC DNA]</scope>
    <source>
        <strain evidence="1 2">2516</strain>
    </source>
</reference>
<sequence length="213" mass="24205">MRGTKPIRVENAFADLNKGRANSSIHVWSEFYDTDPPTPEAAPDRGFGGILSGPWKEGHENTIVITAFQADAVEAMLYFLYHFDNKQPTDAMVFDARMYEIADNYRLDSLKKLAGERFYTKISAEWNKAAYIDAISVVYTSTPSHDRGLRQAVVNASLANFEELIDQEDFESAVKDNPEFAYDIIREQGTTGRHHINGIRGIYSLYWRPLADR</sequence>
<name>A0A1B8AKV3_FUSPO</name>
<dbReference type="EMBL" id="LYXU01000003">
    <property type="protein sequence ID" value="OBS20954.1"/>
    <property type="molecule type" value="Genomic_DNA"/>
</dbReference>
<keyword evidence="2" id="KW-1185">Reference proteome</keyword>
<dbReference type="STRING" id="36050.A0A1B8AKV3"/>
<evidence type="ECO:0000313" key="1">
    <source>
        <dbReference type="EMBL" id="OBS20954.1"/>
    </source>
</evidence>
<evidence type="ECO:0008006" key="3">
    <source>
        <dbReference type="Google" id="ProtNLM"/>
    </source>
</evidence>
<dbReference type="Proteomes" id="UP000091967">
    <property type="component" value="Unassembled WGS sequence"/>
</dbReference>
<accession>A0A1B8AKV3</accession>